<evidence type="ECO:0000256" key="1">
    <source>
        <dbReference type="ARBA" id="ARBA00004335"/>
    </source>
</evidence>
<evidence type="ECO:0000256" key="4">
    <source>
        <dbReference type="ARBA" id="ARBA00022833"/>
    </source>
</evidence>
<evidence type="ECO:0000256" key="6">
    <source>
        <dbReference type="ARBA" id="ARBA00037262"/>
    </source>
</evidence>
<dbReference type="InterPro" id="IPR041367">
    <property type="entry name" value="Znf-CCCH_4"/>
</dbReference>
<keyword evidence="13" id="KW-1185">Reference proteome</keyword>
<proteinExistence type="predicted"/>
<dbReference type="GO" id="GO:0031965">
    <property type="term" value="C:nuclear membrane"/>
    <property type="evidence" value="ECO:0007669"/>
    <property type="project" value="UniProtKB-SubCell"/>
</dbReference>
<dbReference type="PANTHER" id="PTHR46527">
    <property type="entry name" value="NUCLEOPORIN-LIKE PROTEIN 2"/>
    <property type="match status" value="1"/>
</dbReference>
<evidence type="ECO:0000256" key="8">
    <source>
        <dbReference type="ARBA" id="ARBA00042384"/>
    </source>
</evidence>
<feature type="compositionally biased region" description="Low complexity" evidence="10">
    <location>
        <begin position="415"/>
        <end position="431"/>
    </location>
</feature>
<evidence type="ECO:0000256" key="10">
    <source>
        <dbReference type="SAM" id="MobiDB-lite"/>
    </source>
</evidence>
<dbReference type="EMBL" id="MU826361">
    <property type="protein sequence ID" value="KAJ7378931.1"/>
    <property type="molecule type" value="Genomic_DNA"/>
</dbReference>
<dbReference type="InterPro" id="IPR000571">
    <property type="entry name" value="Znf_CCCH"/>
</dbReference>
<dbReference type="SMART" id="SM00356">
    <property type="entry name" value="ZnF_C3H1"/>
    <property type="match status" value="2"/>
</dbReference>
<feature type="region of interest" description="Disordered" evidence="10">
    <location>
        <begin position="207"/>
        <end position="239"/>
    </location>
</feature>
<evidence type="ECO:0000256" key="3">
    <source>
        <dbReference type="ARBA" id="ARBA00022771"/>
    </source>
</evidence>
<dbReference type="GO" id="GO:0008270">
    <property type="term" value="F:zinc ion binding"/>
    <property type="evidence" value="ECO:0007669"/>
    <property type="project" value="UniProtKB-KW"/>
</dbReference>
<dbReference type="PANTHER" id="PTHR46527:SF1">
    <property type="entry name" value="NUCLEOPORIN NUP42"/>
    <property type="match status" value="1"/>
</dbReference>
<keyword evidence="5" id="KW-0539">Nucleus</keyword>
<gene>
    <name evidence="12" type="primary">NUPL2</name>
    <name evidence="12" type="ORF">OS493_019627</name>
</gene>
<feature type="zinc finger region" description="C3H1-type" evidence="9">
    <location>
        <begin position="1"/>
        <end position="25"/>
    </location>
</feature>
<evidence type="ECO:0000259" key="11">
    <source>
        <dbReference type="PROSITE" id="PS50103"/>
    </source>
</evidence>
<feature type="zinc finger region" description="C3H1-type" evidence="9">
    <location>
        <begin position="26"/>
        <end position="52"/>
    </location>
</feature>
<accession>A0A9W9ZBZ2</accession>
<name>A0A9W9ZBZ2_9CNID</name>
<sequence length="468" mass="48915">MVVCQYFLKGDCRFGDKCRYEHPSAKQKAVCPHFMNGNCRFGDKCWNEHPTGKGSGGFVQQQQSGGFRQGNSNRGGQWGRSYHNNQNRFEALSSGPTDTFGNQHPKATDSEQTISQIQKTIENDMDIWGKSKQWPLSCYTYTKEEPCLQGLLDFSCEEIRFEAYKANADGKADSYQQGLKDLISANQLRRHQLGQMSVSQIQEEIKKQTKLQGSAPMDAGLSMQQTSTPLFGQSGGSFGDSSSLIQSSGFPAVAGASNQSGNLFGSGNATSQSGLFGSGNATSQSGLFGSGNATSQSGLFGSGNATSQSGLFGSGNATSQSGLFGQSSVSGLTGSVFGNNANSTNQPSGMTGISSLSTATNQSGGVFGTSSGQSAASAGLFGSASPTTSSGLFSNGPQLQKNSGTISASHTSNNSMQKSTQGTSSSTEQSTVATPVSLTCSEEDMQAFMADSFVLGKIPECPPPIELC</sequence>
<comment type="caution">
    <text evidence="12">The sequence shown here is derived from an EMBL/GenBank/DDBJ whole genome shotgun (WGS) entry which is preliminary data.</text>
</comment>
<feature type="compositionally biased region" description="Polar residues" evidence="10">
    <location>
        <begin position="82"/>
        <end position="102"/>
    </location>
</feature>
<evidence type="ECO:0000313" key="13">
    <source>
        <dbReference type="Proteomes" id="UP001163046"/>
    </source>
</evidence>
<evidence type="ECO:0000256" key="2">
    <source>
        <dbReference type="ARBA" id="ARBA00022723"/>
    </source>
</evidence>
<feature type="compositionally biased region" description="Polar residues" evidence="10">
    <location>
        <begin position="386"/>
        <end position="414"/>
    </location>
</feature>
<feature type="compositionally biased region" description="Low complexity" evidence="10">
    <location>
        <begin position="58"/>
        <end position="70"/>
    </location>
</feature>
<keyword evidence="3 9" id="KW-0863">Zinc-finger</keyword>
<dbReference type="Pfam" id="PF18044">
    <property type="entry name" value="zf-CCCH_4"/>
    <property type="match status" value="2"/>
</dbReference>
<feature type="domain" description="C3H1-type" evidence="11">
    <location>
        <begin position="1"/>
        <end position="25"/>
    </location>
</feature>
<dbReference type="Proteomes" id="UP001163046">
    <property type="component" value="Unassembled WGS sequence"/>
</dbReference>
<dbReference type="InterPro" id="IPR051767">
    <property type="entry name" value="Nucleoporin_NUP42"/>
</dbReference>
<keyword evidence="2 9" id="KW-0479">Metal-binding</keyword>
<evidence type="ECO:0000313" key="12">
    <source>
        <dbReference type="EMBL" id="KAJ7378931.1"/>
    </source>
</evidence>
<keyword evidence="4 9" id="KW-0862">Zinc</keyword>
<dbReference type="Gene3D" id="2.30.30.1190">
    <property type="match status" value="1"/>
</dbReference>
<evidence type="ECO:0000256" key="7">
    <source>
        <dbReference type="ARBA" id="ARBA00039886"/>
    </source>
</evidence>
<organism evidence="12 13">
    <name type="scientific">Desmophyllum pertusum</name>
    <dbReference type="NCBI Taxonomy" id="174260"/>
    <lineage>
        <taxon>Eukaryota</taxon>
        <taxon>Metazoa</taxon>
        <taxon>Cnidaria</taxon>
        <taxon>Anthozoa</taxon>
        <taxon>Hexacorallia</taxon>
        <taxon>Scleractinia</taxon>
        <taxon>Caryophylliina</taxon>
        <taxon>Caryophylliidae</taxon>
        <taxon>Desmophyllum</taxon>
    </lineage>
</organism>
<dbReference type="SUPFAM" id="SSF90229">
    <property type="entry name" value="CCCH zinc finger"/>
    <property type="match status" value="1"/>
</dbReference>
<feature type="domain" description="C3H1-type" evidence="11">
    <location>
        <begin position="26"/>
        <end position="52"/>
    </location>
</feature>
<feature type="region of interest" description="Disordered" evidence="10">
    <location>
        <begin position="52"/>
        <end position="112"/>
    </location>
</feature>
<dbReference type="Gene3D" id="4.10.1000.10">
    <property type="entry name" value="Zinc finger, CCCH-type"/>
    <property type="match status" value="1"/>
</dbReference>
<reference evidence="12" key="1">
    <citation type="submission" date="2023-01" db="EMBL/GenBank/DDBJ databases">
        <title>Genome assembly of the deep-sea coral Lophelia pertusa.</title>
        <authorList>
            <person name="Herrera S."/>
            <person name="Cordes E."/>
        </authorList>
    </citation>
    <scope>NUCLEOTIDE SEQUENCE</scope>
    <source>
        <strain evidence="12">USNM1676648</strain>
        <tissue evidence="12">Polyp</tissue>
    </source>
</reference>
<feature type="region of interest" description="Disordered" evidence="10">
    <location>
        <begin position="386"/>
        <end position="435"/>
    </location>
</feature>
<dbReference type="InterPro" id="IPR036855">
    <property type="entry name" value="Znf_CCCH_sf"/>
</dbReference>
<protein>
    <recommendedName>
        <fullName evidence="7">Nucleoporin NUP42</fullName>
    </recommendedName>
    <alternativeName>
        <fullName evidence="8">Nucleoporin-like protein 2</fullName>
    </alternativeName>
</protein>
<dbReference type="PROSITE" id="PS50103">
    <property type="entry name" value="ZF_C3H1"/>
    <property type="match status" value="2"/>
</dbReference>
<evidence type="ECO:0000256" key="9">
    <source>
        <dbReference type="PROSITE-ProRule" id="PRU00723"/>
    </source>
</evidence>
<evidence type="ECO:0000256" key="5">
    <source>
        <dbReference type="ARBA" id="ARBA00023242"/>
    </source>
</evidence>
<comment type="function">
    <text evidence="6">Required for the export of mRNAs containing poly(A) tails from the nucleus into the cytoplasm.</text>
</comment>
<comment type="subcellular location">
    <subcellularLocation>
        <location evidence="1">Nucleus membrane</location>
        <topology evidence="1">Peripheral membrane protein</topology>
        <orientation evidence="1">Cytoplasmic side</orientation>
    </subcellularLocation>
</comment>
<dbReference type="AlphaFoldDB" id="A0A9W9ZBZ2"/>
<dbReference type="OrthoDB" id="20729at2759"/>